<evidence type="ECO:0000256" key="6">
    <source>
        <dbReference type="ARBA" id="ARBA00023002"/>
    </source>
</evidence>
<dbReference type="SUPFAM" id="SSF50022">
    <property type="entry name" value="ISP domain"/>
    <property type="match status" value="1"/>
</dbReference>
<dbReference type="FunFam" id="2.102.10.10:FF:000003">
    <property type="entry name" value="apoptosis-inducing factor 3 isoform X2"/>
    <property type="match status" value="1"/>
</dbReference>
<organism evidence="9 10">
    <name type="scientific">Geospiza parvula</name>
    <name type="common">Small tree-finch</name>
    <name type="synonym">Camarhynchus parvulus</name>
    <dbReference type="NCBI Taxonomy" id="87175"/>
    <lineage>
        <taxon>Eukaryota</taxon>
        <taxon>Metazoa</taxon>
        <taxon>Chordata</taxon>
        <taxon>Craniata</taxon>
        <taxon>Vertebrata</taxon>
        <taxon>Euteleostomi</taxon>
        <taxon>Archelosauria</taxon>
        <taxon>Archosauria</taxon>
        <taxon>Dinosauria</taxon>
        <taxon>Saurischia</taxon>
        <taxon>Theropoda</taxon>
        <taxon>Coelurosauria</taxon>
        <taxon>Aves</taxon>
        <taxon>Neognathae</taxon>
        <taxon>Neoaves</taxon>
        <taxon>Telluraves</taxon>
        <taxon>Australaves</taxon>
        <taxon>Passeriformes</taxon>
        <taxon>Thraupidae</taxon>
        <taxon>Camarhynchus</taxon>
    </lineage>
</organism>
<dbReference type="Gene3D" id="3.50.50.60">
    <property type="entry name" value="FAD/NAD(P)-binding domain"/>
    <property type="match status" value="3"/>
</dbReference>
<dbReference type="PRINTS" id="PR00368">
    <property type="entry name" value="FADPNR"/>
</dbReference>
<reference evidence="9" key="3">
    <citation type="submission" date="2025-09" db="UniProtKB">
        <authorList>
            <consortium name="Ensembl"/>
        </authorList>
    </citation>
    <scope>IDENTIFICATION</scope>
</reference>
<dbReference type="PANTHER" id="PTHR43557:SF7">
    <property type="entry name" value="RIESKE DOMAIN-CONTAINING PROTEIN"/>
    <property type="match status" value="1"/>
</dbReference>
<evidence type="ECO:0000256" key="4">
    <source>
        <dbReference type="ARBA" id="ARBA00022723"/>
    </source>
</evidence>
<keyword evidence="6" id="KW-0560">Oxidoreductase</keyword>
<keyword evidence="10" id="KW-1185">Reference proteome</keyword>
<dbReference type="InterPro" id="IPR036188">
    <property type="entry name" value="FAD/NAD-bd_sf"/>
</dbReference>
<dbReference type="InterPro" id="IPR036922">
    <property type="entry name" value="Rieske_2Fe-2S_sf"/>
</dbReference>
<dbReference type="Pfam" id="PF14759">
    <property type="entry name" value="Reductase_C"/>
    <property type="match status" value="1"/>
</dbReference>
<keyword evidence="5" id="KW-0274">FAD</keyword>
<dbReference type="InterPro" id="IPR017941">
    <property type="entry name" value="Rieske_2Fe-2S"/>
</dbReference>
<keyword evidence="4" id="KW-0479">Metal-binding</keyword>
<evidence type="ECO:0000256" key="8">
    <source>
        <dbReference type="ARBA" id="ARBA00023014"/>
    </source>
</evidence>
<evidence type="ECO:0000256" key="7">
    <source>
        <dbReference type="ARBA" id="ARBA00023004"/>
    </source>
</evidence>
<keyword evidence="8" id="KW-0411">Iron-sulfur</keyword>
<dbReference type="Proteomes" id="UP000694382">
    <property type="component" value="Chromosome 19"/>
</dbReference>
<dbReference type="Pfam" id="PF07992">
    <property type="entry name" value="Pyr_redox_2"/>
    <property type="match status" value="1"/>
</dbReference>
<name>A0A8C3MXS3_GEOPR</name>
<dbReference type="PROSITE" id="PS51296">
    <property type="entry name" value="RIESKE"/>
    <property type="match status" value="1"/>
</dbReference>
<sequence>SSGGSLSWGTVLLVRNRREFRALGSKCPHYGAPLSKGVLRGERLRCPWHGACFNIRTGDIEEYPALDCIHCFKVTVEDGKVFITAKKKVLTLPAVTEHRQCLGLSSPAGVAALVCAETLRQEGFTGRIIMATREKHVPYDKSKLSKHSSCHLSAQKHRQDRGTRVICAPSLLQAVSVDFQKQKVRFMDGSSQKYHQLLIATGSHSSFLKVPGADLQNICTLQTPEESSKILELATGKNLVIVGASFIGMEVAAFLSDKAGAISVVEREEFPFQHALGPQVGGVAMKMLQNKGVKFHMKTELCELKGKDGKVSHAFVIPELLILGGKKPKVRYNPVPTSGFPLPCLDPPFLFHMQTNIPKVFAAGDVVTFPVALLDGDRSSIHHQQVAEAHGRCAALNMLGRGEELHTVPYFWSTLLGKSIRYAGCGKGYTDTVVKGSLEQQKFLIFYIRDGHVTAAASLNCDPMVSLIAEVLYLGKQISKEEADPWLSTRAGQGSAELVSCAG</sequence>
<dbReference type="PANTHER" id="PTHR43557">
    <property type="entry name" value="APOPTOSIS-INDUCING FACTOR 1"/>
    <property type="match status" value="1"/>
</dbReference>
<dbReference type="SUPFAM" id="SSF51905">
    <property type="entry name" value="FAD/NAD(P)-binding domain"/>
    <property type="match status" value="1"/>
</dbReference>
<evidence type="ECO:0000313" key="10">
    <source>
        <dbReference type="Proteomes" id="UP000694382"/>
    </source>
</evidence>
<dbReference type="PRINTS" id="PR00469">
    <property type="entry name" value="PNDRDTASEII"/>
</dbReference>
<dbReference type="InterPro" id="IPR016156">
    <property type="entry name" value="FAD/NAD-linked_Rdtase_dimer_sf"/>
</dbReference>
<reference evidence="9" key="1">
    <citation type="submission" date="2020-02" db="EMBL/GenBank/DDBJ databases">
        <authorList>
            <person name="Enbody D E."/>
            <person name="Pettersson E M."/>
        </authorList>
    </citation>
    <scope>NUCLEOTIDE SEQUENCE [LARGE SCALE GENOMIC DNA]</scope>
</reference>
<dbReference type="InterPro" id="IPR023753">
    <property type="entry name" value="FAD/NAD-binding_dom"/>
</dbReference>
<protein>
    <submittedName>
        <fullName evidence="9">Uncharacterized protein</fullName>
    </submittedName>
</protein>
<keyword evidence="7" id="KW-0408">Iron</keyword>
<evidence type="ECO:0000313" key="9">
    <source>
        <dbReference type="Ensembl" id="ENSCPVP00000010928.2"/>
    </source>
</evidence>
<reference evidence="9" key="2">
    <citation type="submission" date="2025-08" db="UniProtKB">
        <authorList>
            <consortium name="Ensembl"/>
        </authorList>
    </citation>
    <scope>IDENTIFICATION</scope>
</reference>
<evidence type="ECO:0000256" key="3">
    <source>
        <dbReference type="ARBA" id="ARBA00022714"/>
    </source>
</evidence>
<dbReference type="Gene3D" id="2.102.10.10">
    <property type="entry name" value="Rieske [2Fe-2S] iron-sulphur domain"/>
    <property type="match status" value="1"/>
</dbReference>
<evidence type="ECO:0000256" key="5">
    <source>
        <dbReference type="ARBA" id="ARBA00022827"/>
    </source>
</evidence>
<evidence type="ECO:0000256" key="1">
    <source>
        <dbReference type="ARBA" id="ARBA00006442"/>
    </source>
</evidence>
<dbReference type="CDD" id="cd03478">
    <property type="entry name" value="Rieske_AIFL_N"/>
    <property type="match status" value="1"/>
</dbReference>
<dbReference type="InterPro" id="IPR028202">
    <property type="entry name" value="Reductase_C"/>
</dbReference>
<dbReference type="Gene3D" id="3.30.390.30">
    <property type="match status" value="1"/>
</dbReference>
<keyword evidence="3" id="KW-0001">2Fe-2S</keyword>
<dbReference type="Pfam" id="PF00355">
    <property type="entry name" value="Rieske"/>
    <property type="match status" value="1"/>
</dbReference>
<dbReference type="Ensembl" id="ENSCPVT00000011404.2">
    <property type="protein sequence ID" value="ENSCPVP00000010928.2"/>
    <property type="gene ID" value="ENSCPVG00000007943.2"/>
</dbReference>
<accession>A0A8C3MXS3</accession>
<dbReference type="GO" id="GO:0051537">
    <property type="term" value="F:2 iron, 2 sulfur cluster binding"/>
    <property type="evidence" value="ECO:0007669"/>
    <property type="project" value="UniProtKB-KW"/>
</dbReference>
<proteinExistence type="inferred from homology"/>
<dbReference type="AlphaFoldDB" id="A0A8C3MXS3"/>
<dbReference type="GO" id="GO:0005737">
    <property type="term" value="C:cytoplasm"/>
    <property type="evidence" value="ECO:0007669"/>
    <property type="project" value="TreeGrafter"/>
</dbReference>
<dbReference type="InterPro" id="IPR050446">
    <property type="entry name" value="FAD-oxidoreductase/Apoptosis"/>
</dbReference>
<evidence type="ECO:0000256" key="2">
    <source>
        <dbReference type="ARBA" id="ARBA00022630"/>
    </source>
</evidence>
<dbReference type="GO" id="GO:0016651">
    <property type="term" value="F:oxidoreductase activity, acting on NAD(P)H"/>
    <property type="evidence" value="ECO:0007669"/>
    <property type="project" value="TreeGrafter"/>
</dbReference>
<dbReference type="GO" id="GO:0046872">
    <property type="term" value="F:metal ion binding"/>
    <property type="evidence" value="ECO:0007669"/>
    <property type="project" value="UniProtKB-KW"/>
</dbReference>
<accession>A0A8U8B4W2</accession>
<comment type="similarity">
    <text evidence="1">Belongs to the FAD-dependent oxidoreductase family.</text>
</comment>
<keyword evidence="2" id="KW-0285">Flavoprotein</keyword>
<dbReference type="SUPFAM" id="SSF55424">
    <property type="entry name" value="FAD/NAD-linked reductases, dimerisation (C-terminal) domain"/>
    <property type="match status" value="1"/>
</dbReference>